<dbReference type="Gene3D" id="3.90.1150.10">
    <property type="entry name" value="Aspartate Aminotransferase, domain 1"/>
    <property type="match status" value="1"/>
</dbReference>
<evidence type="ECO:0000256" key="5">
    <source>
        <dbReference type="ARBA" id="ARBA00022898"/>
    </source>
</evidence>
<evidence type="ECO:0000256" key="4">
    <source>
        <dbReference type="ARBA" id="ARBA00022679"/>
    </source>
</evidence>
<gene>
    <name evidence="11" type="primary">pucG</name>
    <name evidence="11" type="ORF">JEODO184_01507</name>
</gene>
<dbReference type="InterPro" id="IPR024169">
    <property type="entry name" value="SP_NH2Trfase/AEP_transaminase"/>
</dbReference>
<feature type="binding site" evidence="6">
    <location>
        <position position="358"/>
    </location>
    <ligand>
        <name>substrate</name>
    </ligand>
</feature>
<accession>A0A6V7RLB6</accession>
<dbReference type="GO" id="GO:0008453">
    <property type="term" value="F:alanine-glyoxylate transaminase activity"/>
    <property type="evidence" value="ECO:0007669"/>
    <property type="project" value="TreeGrafter"/>
</dbReference>
<feature type="modified residue" description="N6-(pyridoxal phosphate)lysine" evidence="7">
    <location>
        <position position="195"/>
    </location>
</feature>
<name>A0A6V7RLB6_9STAP</name>
<dbReference type="Gene3D" id="3.40.640.10">
    <property type="entry name" value="Type I PLP-dependent aspartate aminotransferase-like (Major domain)"/>
    <property type="match status" value="1"/>
</dbReference>
<evidence type="ECO:0000256" key="2">
    <source>
        <dbReference type="ARBA" id="ARBA00009236"/>
    </source>
</evidence>
<dbReference type="PIRSF" id="PIRSF000524">
    <property type="entry name" value="SPT"/>
    <property type="match status" value="1"/>
</dbReference>
<dbReference type="InterPro" id="IPR015422">
    <property type="entry name" value="PyrdxlP-dep_Trfase_small"/>
</dbReference>
<comment type="similarity">
    <text evidence="2 8">Belongs to the class-V pyridoxal-phosphate-dependent aminotransferase family.</text>
</comment>
<dbReference type="PROSITE" id="PS00595">
    <property type="entry name" value="AA_TRANSFER_CLASS_5"/>
    <property type="match status" value="1"/>
</dbReference>
<evidence type="ECO:0000256" key="7">
    <source>
        <dbReference type="PIRSR" id="PIRSR000524-50"/>
    </source>
</evidence>
<dbReference type="InterPro" id="IPR000192">
    <property type="entry name" value="Aminotrans_V_dom"/>
</dbReference>
<dbReference type="RefSeq" id="WP_185125981.1">
    <property type="nucleotide sequence ID" value="NZ_CAJEWD010000008.1"/>
</dbReference>
<evidence type="ECO:0000313" key="11">
    <source>
        <dbReference type="EMBL" id="CAD2078855.1"/>
    </source>
</evidence>
<dbReference type="FunFam" id="3.40.640.10:FF:000027">
    <property type="entry name" value="Serine--pyruvate aminotransferase, mitochondrial"/>
    <property type="match status" value="1"/>
</dbReference>
<dbReference type="GO" id="GO:0019265">
    <property type="term" value="P:glycine biosynthetic process, by transamination of glyoxylate"/>
    <property type="evidence" value="ECO:0007669"/>
    <property type="project" value="TreeGrafter"/>
</dbReference>
<dbReference type="Pfam" id="PF00266">
    <property type="entry name" value="Aminotran_5"/>
    <property type="match status" value="1"/>
</dbReference>
<keyword evidence="5 7" id="KW-0663">Pyridoxal phosphate</keyword>
<dbReference type="InterPro" id="IPR020578">
    <property type="entry name" value="Aminotrans_V_PyrdxlP_BS"/>
</dbReference>
<dbReference type="PANTHER" id="PTHR21152">
    <property type="entry name" value="AMINOTRANSFERASE CLASS V"/>
    <property type="match status" value="1"/>
</dbReference>
<dbReference type="AlphaFoldDB" id="A0A6V7RLB6"/>
<comment type="cofactor">
    <cofactor evidence="1 7 9">
        <name>pyridoxal 5'-phosphate</name>
        <dbReference type="ChEBI" id="CHEBI:597326"/>
    </cofactor>
</comment>
<evidence type="ECO:0000259" key="10">
    <source>
        <dbReference type="Pfam" id="PF00266"/>
    </source>
</evidence>
<dbReference type="InterPro" id="IPR015424">
    <property type="entry name" value="PyrdxlP-dep_Trfase"/>
</dbReference>
<evidence type="ECO:0000256" key="8">
    <source>
        <dbReference type="RuleBase" id="RU004075"/>
    </source>
</evidence>
<keyword evidence="3" id="KW-0032">Aminotransferase</keyword>
<feature type="domain" description="Aminotransferase class V" evidence="10">
    <location>
        <begin position="31"/>
        <end position="346"/>
    </location>
</feature>
<evidence type="ECO:0000256" key="9">
    <source>
        <dbReference type="RuleBase" id="RU004504"/>
    </source>
</evidence>
<protein>
    <submittedName>
        <fullName evidence="11">Purine catabolism protein PucG</fullName>
    </submittedName>
</protein>
<keyword evidence="12" id="KW-1185">Reference proteome</keyword>
<sequence length="408" mass="45336">MASLKVNRRLIMTPGPVAVDPRVSQAMSNSILGQFDPDFTDLMNETMELIRKSFKTQNKWAYPIDGTSRAGIEAVISSIVSKGDKVLVPVIGRFGHLLIELIERAGGEVHTITAPMGQIIPQEDIIKEMDKVQPKVLAIIHGETSSGRSQPIDQLGKAAKERGAFTVVDAVATYMGQDIPVDEWELDAVIGGAQKCLSVPSGITPITYNDRFSEEINKRKRVEEGIRTTEDGTNDSNFITSNYLDLTQLEGYWSERRLNHHTEATVNVYGLYESLKLAIDEGVEQRARRHSYHHQALKEALTAMGLDIFGDQDYEMQMVVCVDIPEGMQDTEFRGELLQRFGIEIAGTFGEVAGKIWRIGTMGYVAEKHNIMNFISTFGVFLQAKGAKNIDASAGLKALMEFYDKNEL</sequence>
<dbReference type="PANTHER" id="PTHR21152:SF40">
    <property type="entry name" value="ALANINE--GLYOXYLATE AMINOTRANSFERASE"/>
    <property type="match status" value="1"/>
</dbReference>
<organism evidence="11 12">
    <name type="scientific">Jeotgalicoccus meleagridis</name>
    <dbReference type="NCBI Taxonomy" id="2759181"/>
    <lineage>
        <taxon>Bacteria</taxon>
        <taxon>Bacillati</taxon>
        <taxon>Bacillota</taxon>
        <taxon>Bacilli</taxon>
        <taxon>Bacillales</taxon>
        <taxon>Staphylococcaceae</taxon>
        <taxon>Jeotgalicoccus</taxon>
    </lineage>
</organism>
<reference evidence="11 12" key="1">
    <citation type="submission" date="2020-07" db="EMBL/GenBank/DDBJ databases">
        <authorList>
            <person name="Criscuolo A."/>
        </authorList>
    </citation>
    <scope>NUCLEOTIDE SEQUENCE [LARGE SCALE GENOMIC DNA]</scope>
    <source>
        <strain evidence="11">CIP111649</strain>
    </source>
</reference>
<dbReference type="SUPFAM" id="SSF53383">
    <property type="entry name" value="PLP-dependent transferases"/>
    <property type="match status" value="1"/>
</dbReference>
<proteinExistence type="inferred from homology"/>
<comment type="caution">
    <text evidence="11">The sequence shown here is derived from an EMBL/GenBank/DDBJ whole genome shotgun (WGS) entry which is preliminary data.</text>
</comment>
<evidence type="ECO:0000256" key="1">
    <source>
        <dbReference type="ARBA" id="ARBA00001933"/>
    </source>
</evidence>
<evidence type="ECO:0000256" key="3">
    <source>
        <dbReference type="ARBA" id="ARBA00022576"/>
    </source>
</evidence>
<keyword evidence="4" id="KW-0808">Transferase</keyword>
<dbReference type="EMBL" id="CAJEWD010000008">
    <property type="protein sequence ID" value="CAD2078855.1"/>
    <property type="molecule type" value="Genomic_DNA"/>
</dbReference>
<dbReference type="Proteomes" id="UP000589351">
    <property type="component" value="Unassembled WGS sequence"/>
</dbReference>
<dbReference type="GO" id="GO:0004760">
    <property type="term" value="F:L-serine-pyruvate transaminase activity"/>
    <property type="evidence" value="ECO:0007669"/>
    <property type="project" value="TreeGrafter"/>
</dbReference>
<dbReference type="InterPro" id="IPR015421">
    <property type="entry name" value="PyrdxlP-dep_Trfase_major"/>
</dbReference>
<evidence type="ECO:0000256" key="6">
    <source>
        <dbReference type="PIRSR" id="PIRSR000524-1"/>
    </source>
</evidence>
<evidence type="ECO:0000313" key="12">
    <source>
        <dbReference type="Proteomes" id="UP000589351"/>
    </source>
</evidence>